<keyword evidence="3" id="KW-1185">Reference proteome</keyword>
<dbReference type="SUPFAM" id="SSF140741">
    <property type="entry name" value="RUN domain-like"/>
    <property type="match status" value="1"/>
</dbReference>
<gene>
    <name evidence="2" type="ORF">CEXT_502641</name>
</gene>
<organism evidence="2 3">
    <name type="scientific">Caerostris extrusa</name>
    <name type="common">Bark spider</name>
    <name type="synonym">Caerostris bankana</name>
    <dbReference type="NCBI Taxonomy" id="172846"/>
    <lineage>
        <taxon>Eukaryota</taxon>
        <taxon>Metazoa</taxon>
        <taxon>Ecdysozoa</taxon>
        <taxon>Arthropoda</taxon>
        <taxon>Chelicerata</taxon>
        <taxon>Arachnida</taxon>
        <taxon>Araneae</taxon>
        <taxon>Araneomorphae</taxon>
        <taxon>Entelegynae</taxon>
        <taxon>Araneoidea</taxon>
        <taxon>Araneidae</taxon>
        <taxon>Caerostris</taxon>
    </lineage>
</organism>
<name>A0AAV4XN16_CAEEX</name>
<dbReference type="InterPro" id="IPR036034">
    <property type="entry name" value="PDZ_sf"/>
</dbReference>
<evidence type="ECO:0000313" key="2">
    <source>
        <dbReference type="EMBL" id="GIY95325.1"/>
    </source>
</evidence>
<dbReference type="PANTHER" id="PTHR46753">
    <property type="entry name" value="FYVE AND COILED-COIL DOMAIN-CONTAINING PROTEIN 1"/>
    <property type="match status" value="1"/>
</dbReference>
<dbReference type="CDD" id="cd17682">
    <property type="entry name" value="RUN_RUFY4_like"/>
    <property type="match status" value="1"/>
</dbReference>
<dbReference type="Proteomes" id="UP001054945">
    <property type="component" value="Unassembled WGS sequence"/>
</dbReference>
<evidence type="ECO:0000259" key="1">
    <source>
        <dbReference type="PROSITE" id="PS50826"/>
    </source>
</evidence>
<dbReference type="InterPro" id="IPR004012">
    <property type="entry name" value="Run_dom"/>
</dbReference>
<dbReference type="SMART" id="SM00593">
    <property type="entry name" value="RUN"/>
    <property type="match status" value="1"/>
</dbReference>
<accession>A0AAV4XN16</accession>
<protein>
    <recommendedName>
        <fullName evidence="1">RUN domain-containing protein</fullName>
    </recommendedName>
</protein>
<dbReference type="Gene3D" id="2.30.29.30">
    <property type="entry name" value="Pleckstrin-homology domain (PH domain)/Phosphotyrosine-binding domain (PTB)"/>
    <property type="match status" value="1"/>
</dbReference>
<dbReference type="AlphaFoldDB" id="A0AAV4XN16"/>
<dbReference type="Gene3D" id="1.20.58.900">
    <property type="match status" value="1"/>
</dbReference>
<dbReference type="PANTHER" id="PTHR46753:SF3">
    <property type="entry name" value="PDZ DOMAIN-CONTAINING PROTEIN"/>
    <property type="match status" value="1"/>
</dbReference>
<sequence length="397" mass="46075">MSVSHPLLKQLKGHVYDLRKDTEIEVRDHHSTLLPLCHTLEEIFQTGLKTKLKTPFGLMKKDYWSWIQFLYEQKKNFGYWFSQSRMLYMGTHSYPVLSTPCIITYTNLGRGRLFMRTALVKKVLSTIIKLLCIDEMFLFTFYDPNSSILGNEIMCEILLSLLHELNKIDFKLELKNASFLDETWNLGVYKKYEFVPCKEMGITFAYAKGRVVVVKVDEGSVAAEENQIEPGDVLDELYGHSLYRCNRGLISSLASKYRGLPIYLSIVKGFYVGSIYSPLKPIFEKLHIRRSIDKKEKKKMTLSRSSFQIQLLEEKAECIDKAISQALQLKLEPQEVTMFINEREIKIFDDDEKSILIHKHFSEISACGRKKLCPLMFLHSYLDFGLSNVLGQLILHF</sequence>
<dbReference type="InterPro" id="IPR037213">
    <property type="entry name" value="Run_dom_sf"/>
</dbReference>
<evidence type="ECO:0000313" key="3">
    <source>
        <dbReference type="Proteomes" id="UP001054945"/>
    </source>
</evidence>
<proteinExistence type="predicted"/>
<comment type="caution">
    <text evidence="2">The sequence shown here is derived from an EMBL/GenBank/DDBJ whole genome shotgun (WGS) entry which is preliminary data.</text>
</comment>
<dbReference type="SUPFAM" id="SSF50156">
    <property type="entry name" value="PDZ domain-like"/>
    <property type="match status" value="1"/>
</dbReference>
<feature type="domain" description="RUN" evidence="1">
    <location>
        <begin position="27"/>
        <end position="177"/>
    </location>
</feature>
<dbReference type="EMBL" id="BPLR01000505">
    <property type="protein sequence ID" value="GIY95325.1"/>
    <property type="molecule type" value="Genomic_DNA"/>
</dbReference>
<dbReference type="SUPFAM" id="SSF50729">
    <property type="entry name" value="PH domain-like"/>
    <property type="match status" value="1"/>
</dbReference>
<reference evidence="2 3" key="1">
    <citation type="submission" date="2021-06" db="EMBL/GenBank/DDBJ databases">
        <title>Caerostris extrusa draft genome.</title>
        <authorList>
            <person name="Kono N."/>
            <person name="Arakawa K."/>
        </authorList>
    </citation>
    <scope>NUCLEOTIDE SEQUENCE [LARGE SCALE GENOMIC DNA]</scope>
</reference>
<dbReference type="InterPro" id="IPR011993">
    <property type="entry name" value="PH-like_dom_sf"/>
</dbReference>
<dbReference type="Pfam" id="PF02759">
    <property type="entry name" value="RUN"/>
    <property type="match status" value="1"/>
</dbReference>
<dbReference type="PROSITE" id="PS50826">
    <property type="entry name" value="RUN"/>
    <property type="match status" value="1"/>
</dbReference>